<evidence type="ECO:0000313" key="1">
    <source>
        <dbReference type="EMBL" id="MEM0578734.1"/>
    </source>
</evidence>
<dbReference type="Proteomes" id="UP001468798">
    <property type="component" value="Unassembled WGS sequence"/>
</dbReference>
<protein>
    <submittedName>
        <fullName evidence="1">Excinuclease ABC subunit B</fullName>
    </submittedName>
</protein>
<gene>
    <name evidence="1" type="ORF">WFZ86_19690</name>
</gene>
<evidence type="ECO:0000313" key="2">
    <source>
        <dbReference type="Proteomes" id="UP001468798"/>
    </source>
</evidence>
<dbReference type="SUPFAM" id="SSF158682">
    <property type="entry name" value="TerB-like"/>
    <property type="match status" value="2"/>
</dbReference>
<dbReference type="Gene3D" id="1.10.3680.10">
    <property type="entry name" value="TerB-like"/>
    <property type="match status" value="2"/>
</dbReference>
<sequence length="148" mass="17174">MDTFKNNNLAKNKKLMNSFEEKRSLLLEMISFSIVDGKLHQRELDFIRIVAKELGFTKAEYSDLFHQELPHLPIKSEFQRIQQFYRLALIMHCDGVLHEKESVAIRQIAIDMGLNPGATKRVLQMMQQSPNAMIDAKALLGMFQEQHN</sequence>
<dbReference type="RefSeq" id="WP_342693538.1">
    <property type="nucleotide sequence ID" value="NZ_JBCGDP010000036.1"/>
</dbReference>
<proteinExistence type="predicted"/>
<organism evidence="1 2">
    <name type="scientific">Flavobacterium polysaccharolyticum</name>
    <dbReference type="NCBI Taxonomy" id="3133148"/>
    <lineage>
        <taxon>Bacteria</taxon>
        <taxon>Pseudomonadati</taxon>
        <taxon>Bacteroidota</taxon>
        <taxon>Flavobacteriia</taxon>
        <taxon>Flavobacteriales</taxon>
        <taxon>Flavobacteriaceae</taxon>
        <taxon>Flavobacterium</taxon>
    </lineage>
</organism>
<name>A0ABU9NWV6_9FLAO</name>
<dbReference type="EMBL" id="JBCGDP010000036">
    <property type="protein sequence ID" value="MEM0578734.1"/>
    <property type="molecule type" value="Genomic_DNA"/>
</dbReference>
<comment type="caution">
    <text evidence="1">The sequence shown here is derived from an EMBL/GenBank/DDBJ whole genome shotgun (WGS) entry which is preliminary data.</text>
</comment>
<dbReference type="InterPro" id="IPR029024">
    <property type="entry name" value="TerB-like"/>
</dbReference>
<accession>A0ABU9NWV6</accession>
<keyword evidence="2" id="KW-1185">Reference proteome</keyword>
<reference evidence="1 2" key="1">
    <citation type="submission" date="2024-03" db="EMBL/GenBank/DDBJ databases">
        <title>Two novel species of the genus Flavobacterium exhibiting potentially degradation of complex polysaccharides.</title>
        <authorList>
            <person name="Lian X."/>
        </authorList>
    </citation>
    <scope>NUCLEOTIDE SEQUENCE [LARGE SCALE GENOMIC DNA]</scope>
    <source>
        <strain evidence="1 2">N6</strain>
    </source>
</reference>